<keyword evidence="3 5" id="KW-0067">ATP-binding</keyword>
<reference evidence="5 6" key="1">
    <citation type="submission" date="2022-04" db="EMBL/GenBank/DDBJ databases">
        <title>Leucobacter sp. isolated from rhizosphere of onion.</title>
        <authorList>
            <person name="Won M."/>
            <person name="Lee C.-M."/>
            <person name="Woen H.-Y."/>
            <person name="Kwon S.-W."/>
        </authorList>
    </citation>
    <scope>NUCLEOTIDE SEQUENCE [LARGE SCALE GENOMIC DNA]</scope>
    <source>
        <strain evidence="5 6">H25R-14</strain>
    </source>
</reference>
<dbReference type="SMART" id="SM00382">
    <property type="entry name" value="AAA"/>
    <property type="match status" value="1"/>
</dbReference>
<dbReference type="PANTHER" id="PTHR45772">
    <property type="entry name" value="CONSERVED COMPONENT OF ABC TRANSPORTER FOR NATURAL AMINO ACIDS-RELATED"/>
    <property type="match status" value="1"/>
</dbReference>
<dbReference type="SUPFAM" id="SSF52540">
    <property type="entry name" value="P-loop containing nucleoside triphosphate hydrolases"/>
    <property type="match status" value="1"/>
</dbReference>
<keyword evidence="2" id="KW-0547">Nucleotide-binding</keyword>
<gene>
    <name evidence="5" type="ORF">MUN76_12335</name>
</gene>
<evidence type="ECO:0000313" key="6">
    <source>
        <dbReference type="Proteomes" id="UP000831775"/>
    </source>
</evidence>
<dbReference type="RefSeq" id="WP_244685044.1">
    <property type="nucleotide sequence ID" value="NZ_CP095043.1"/>
</dbReference>
<evidence type="ECO:0000313" key="5">
    <source>
        <dbReference type="EMBL" id="UOQ59824.1"/>
    </source>
</evidence>
<feature type="domain" description="ABC transporter" evidence="4">
    <location>
        <begin position="2"/>
        <end position="258"/>
    </location>
</feature>
<dbReference type="Proteomes" id="UP000831775">
    <property type="component" value="Chromosome"/>
</dbReference>
<dbReference type="InterPro" id="IPR003439">
    <property type="entry name" value="ABC_transporter-like_ATP-bd"/>
</dbReference>
<proteinExistence type="predicted"/>
<dbReference type="InterPro" id="IPR003593">
    <property type="entry name" value="AAA+_ATPase"/>
</dbReference>
<protein>
    <submittedName>
        <fullName evidence="5">ABC transporter ATP-binding protein</fullName>
    </submittedName>
</protein>
<evidence type="ECO:0000256" key="1">
    <source>
        <dbReference type="ARBA" id="ARBA00022448"/>
    </source>
</evidence>
<dbReference type="InterPro" id="IPR051120">
    <property type="entry name" value="ABC_AA/LPS_Transport"/>
</dbReference>
<keyword evidence="1" id="KW-0813">Transport</keyword>
<dbReference type="Pfam" id="PF00005">
    <property type="entry name" value="ABC_tran"/>
    <property type="match status" value="1"/>
</dbReference>
<dbReference type="Gene3D" id="3.40.50.300">
    <property type="entry name" value="P-loop containing nucleotide triphosphate hydrolases"/>
    <property type="match status" value="1"/>
</dbReference>
<accession>A0ABY4FU48</accession>
<dbReference type="GO" id="GO:0005524">
    <property type="term" value="F:ATP binding"/>
    <property type="evidence" value="ECO:0007669"/>
    <property type="project" value="UniProtKB-KW"/>
</dbReference>
<dbReference type="EMBL" id="CP095043">
    <property type="protein sequence ID" value="UOQ59824.1"/>
    <property type="molecule type" value="Genomic_DNA"/>
</dbReference>
<keyword evidence="6" id="KW-1185">Reference proteome</keyword>
<name>A0ABY4FU48_9MICO</name>
<dbReference type="InterPro" id="IPR027417">
    <property type="entry name" value="P-loop_NTPase"/>
</dbReference>
<sequence length="259" mass="28328">MLEVSAITMKFGGVTALDDVNFRVEDGEVLGVIGPNGSGKSTLINVISGFYRPTSGAVTLDGASLSHLPPERVRREGLVRTFQNLRLVDEMTVLENCLAGVYPMLTTGYGFVGASLASLLGLPVARRRAWEADLLAREALHRVDLEHRLNDRVSELSYAEQKRLEIARSIALKPRYLILDEPTAGMGVDEADHLVRMIVQLARDPQQPMALFLVEHRLELVLDVSDRAIVMDGGRVLADGPAEEIAVSQVVRDIYVGGE</sequence>
<organism evidence="5 6">
    <name type="scientific">Leucobacter rhizosphaerae</name>
    <dbReference type="NCBI Taxonomy" id="2932245"/>
    <lineage>
        <taxon>Bacteria</taxon>
        <taxon>Bacillati</taxon>
        <taxon>Actinomycetota</taxon>
        <taxon>Actinomycetes</taxon>
        <taxon>Micrococcales</taxon>
        <taxon>Microbacteriaceae</taxon>
        <taxon>Leucobacter</taxon>
    </lineage>
</organism>
<evidence type="ECO:0000259" key="4">
    <source>
        <dbReference type="PROSITE" id="PS50893"/>
    </source>
</evidence>
<evidence type="ECO:0000256" key="2">
    <source>
        <dbReference type="ARBA" id="ARBA00022741"/>
    </source>
</evidence>
<evidence type="ECO:0000256" key="3">
    <source>
        <dbReference type="ARBA" id="ARBA00022840"/>
    </source>
</evidence>
<dbReference type="CDD" id="cd03219">
    <property type="entry name" value="ABC_Mj1267_LivG_branched"/>
    <property type="match status" value="1"/>
</dbReference>
<dbReference type="PROSITE" id="PS50893">
    <property type="entry name" value="ABC_TRANSPORTER_2"/>
    <property type="match status" value="1"/>
</dbReference>